<gene>
    <name evidence="2" type="ordered locus">Ngar_c17460</name>
</gene>
<dbReference type="BioCyc" id="CNIT1237085:G1324-1744-MONOMER"/>
<dbReference type="HOGENOM" id="CLU_1718128_0_0_2"/>
<keyword evidence="3" id="KW-1185">Reference proteome</keyword>
<dbReference type="Proteomes" id="UP000008037">
    <property type="component" value="Chromosome"/>
</dbReference>
<keyword evidence="1" id="KW-1133">Transmembrane helix</keyword>
<dbReference type="InParanoid" id="K0IN34"/>
<protein>
    <submittedName>
        <fullName evidence="2">Putative regulatory protein, ArsR</fullName>
    </submittedName>
</protein>
<dbReference type="KEGG" id="nga:Ngar_c17460"/>
<evidence type="ECO:0000313" key="3">
    <source>
        <dbReference type="Proteomes" id="UP000008037"/>
    </source>
</evidence>
<proteinExistence type="predicted"/>
<evidence type="ECO:0000256" key="1">
    <source>
        <dbReference type="SAM" id="Phobius"/>
    </source>
</evidence>
<dbReference type="AlphaFoldDB" id="K0IN34"/>
<organism evidence="2 3">
    <name type="scientific">Nitrososphaera gargensis (strain Ga9.2)</name>
    <dbReference type="NCBI Taxonomy" id="1237085"/>
    <lineage>
        <taxon>Archaea</taxon>
        <taxon>Nitrososphaerota</taxon>
        <taxon>Nitrososphaeria</taxon>
        <taxon>Nitrososphaerales</taxon>
        <taxon>Nitrososphaeraceae</taxon>
        <taxon>Nitrososphaera</taxon>
    </lineage>
</organism>
<dbReference type="EMBL" id="CP002408">
    <property type="protein sequence ID" value="AFU58679.1"/>
    <property type="molecule type" value="Genomic_DNA"/>
</dbReference>
<keyword evidence="1" id="KW-0472">Membrane</keyword>
<feature type="transmembrane region" description="Helical" evidence="1">
    <location>
        <begin position="123"/>
        <end position="142"/>
    </location>
</feature>
<sequence length="174" mass="19565">MRGVAICFIVKSYIGDSAALTKDIETPPPDDSSKKLPIEDQLKGKTLQVYMYMIKKKEPVGVREVQRDLGFSSPSVANYHIDKLVEMTLISQDEYGRYYVVQKVQVGVLQAFVNIGGLTVPRLSFFAAFFTTVLIAYVVLNLENLDIYAIGFALAGTVAFWFETIRVWIKRPVT</sequence>
<accession>K0IN34</accession>
<dbReference type="STRING" id="1237085.Ngar_c17460"/>
<keyword evidence="1" id="KW-0812">Transmembrane</keyword>
<name>K0IN34_NITGG</name>
<feature type="transmembrane region" description="Helical" evidence="1">
    <location>
        <begin position="148"/>
        <end position="169"/>
    </location>
</feature>
<reference evidence="2 3" key="1">
    <citation type="journal article" date="2012" name="Environ. Microbiol.">
        <title>The genome of the ammonia-oxidizing Candidatus Nitrososphaera gargensis: insights into metabolic versatility and environmental adaptations.</title>
        <authorList>
            <person name="Spang A."/>
            <person name="Poehlein A."/>
            <person name="Offre P."/>
            <person name="Zumbragel S."/>
            <person name="Haider S."/>
            <person name="Rychlik N."/>
            <person name="Nowka B."/>
            <person name="Schmeisser C."/>
            <person name="Lebedeva E.V."/>
            <person name="Rattei T."/>
            <person name="Bohm C."/>
            <person name="Schmid M."/>
            <person name="Galushko A."/>
            <person name="Hatzenpichler R."/>
            <person name="Weinmaier T."/>
            <person name="Daniel R."/>
            <person name="Schleper C."/>
            <person name="Spieck E."/>
            <person name="Streit W."/>
            <person name="Wagner M."/>
        </authorList>
    </citation>
    <scope>NUCLEOTIDE SEQUENCE [LARGE SCALE GENOMIC DNA]</scope>
    <source>
        <strain evidence="3">Ga9.2</strain>
    </source>
</reference>
<evidence type="ECO:0000313" key="2">
    <source>
        <dbReference type="EMBL" id="AFU58679.1"/>
    </source>
</evidence>